<evidence type="ECO:0000313" key="9">
    <source>
        <dbReference type="Proteomes" id="UP000245086"/>
    </source>
</evidence>
<evidence type="ECO:0000259" key="7">
    <source>
        <dbReference type="Pfam" id="PF22692"/>
    </source>
</evidence>
<evidence type="ECO:0000313" key="8">
    <source>
        <dbReference type="EMBL" id="GBF57440.1"/>
    </source>
</evidence>
<dbReference type="Proteomes" id="UP000245086">
    <property type="component" value="Unassembled WGS sequence"/>
</dbReference>
<dbReference type="InterPro" id="IPR010930">
    <property type="entry name" value="Flg_bb/hook_C_dom"/>
</dbReference>
<sequence length="245" mass="26669">MDNTLLITLSAQNALRRQMDVAANNMANVSTAGFKSESVLFEPVIRKPASIAERPKTVEFVRDYTIARDFRPGALQRTDNPLDFGLAGDGYFTIQTPQGNAFTRDGRFQMDPQGRIVTGDGRPVLDTNGQPITLDLTQGEPVVGKNGTISQNGVPVAQFGIATFQRPGALDKIGDNLWRPTGEAAQPAADPQIVQGMIEGSNVVAVSELTRIMEISRAFESVSRLQRQTEDLRGKAIERLARVQS</sequence>
<gene>
    <name evidence="8" type="primary">flgG_1</name>
    <name evidence="8" type="ORF">PbB2_01107</name>
</gene>
<dbReference type="SUPFAM" id="SSF117143">
    <property type="entry name" value="Flagellar hook protein flgE"/>
    <property type="match status" value="1"/>
</dbReference>
<dbReference type="NCBIfam" id="TIGR02490">
    <property type="entry name" value="flgF"/>
    <property type="match status" value="1"/>
</dbReference>
<evidence type="ECO:0000259" key="6">
    <source>
        <dbReference type="Pfam" id="PF06429"/>
    </source>
</evidence>
<evidence type="ECO:0000256" key="2">
    <source>
        <dbReference type="ARBA" id="ARBA00009677"/>
    </source>
</evidence>
<dbReference type="InterPro" id="IPR053967">
    <property type="entry name" value="LlgE_F_G-like_D1"/>
</dbReference>
<feature type="domain" description="Flagellar basal-body/hook protein C-terminal" evidence="6">
    <location>
        <begin position="194"/>
        <end position="237"/>
    </location>
</feature>
<accession>A0A2P2E8P0</accession>
<dbReference type="OrthoDB" id="9804559at2"/>
<keyword evidence="9" id="KW-1185">Reference proteome</keyword>
<comment type="similarity">
    <text evidence="2 4">Belongs to the flagella basal body rod proteins family.</text>
</comment>
<dbReference type="PANTHER" id="PTHR30435:SF19">
    <property type="entry name" value="FLAGELLAR BASAL-BODY ROD PROTEIN FLGG"/>
    <property type="match status" value="1"/>
</dbReference>
<feature type="domain" description="Flagellar basal body rod protein N-terminal" evidence="5">
    <location>
        <begin position="6"/>
        <end position="35"/>
    </location>
</feature>
<dbReference type="InterPro" id="IPR012836">
    <property type="entry name" value="FlgF"/>
</dbReference>
<keyword evidence="8" id="KW-0966">Cell projection</keyword>
<proteinExistence type="inferred from homology"/>
<protein>
    <recommendedName>
        <fullName evidence="4">Flagellar basal-body rod protein FlgF</fullName>
    </recommendedName>
</protein>
<dbReference type="RefSeq" id="WP_108984333.1">
    <property type="nucleotide sequence ID" value="NZ_BFBR01000003.1"/>
</dbReference>
<dbReference type="GO" id="GO:0030694">
    <property type="term" value="C:bacterial-type flagellum basal body, rod"/>
    <property type="evidence" value="ECO:0007669"/>
    <property type="project" value="UniProtKB-UniRule"/>
</dbReference>
<dbReference type="GO" id="GO:0071978">
    <property type="term" value="P:bacterial-type flagellum-dependent swarming motility"/>
    <property type="evidence" value="ECO:0007669"/>
    <property type="project" value="TreeGrafter"/>
</dbReference>
<dbReference type="NCBIfam" id="TIGR03506">
    <property type="entry name" value="FlgEFG_subfam"/>
    <property type="match status" value="1"/>
</dbReference>
<dbReference type="InterPro" id="IPR019776">
    <property type="entry name" value="Flagellar_basal_body_rod_CS"/>
</dbReference>
<evidence type="ECO:0000256" key="4">
    <source>
        <dbReference type="RuleBase" id="RU362116"/>
    </source>
</evidence>
<dbReference type="PANTHER" id="PTHR30435">
    <property type="entry name" value="FLAGELLAR PROTEIN"/>
    <property type="match status" value="1"/>
</dbReference>
<keyword evidence="8" id="KW-0282">Flagellum</keyword>
<comment type="subcellular location">
    <subcellularLocation>
        <location evidence="1 4">Bacterial flagellum basal body</location>
    </subcellularLocation>
</comment>
<organism evidence="8 9">
    <name type="scientific">Candidatus Phycosocius bacilliformis</name>
    <dbReference type="NCBI Taxonomy" id="1445552"/>
    <lineage>
        <taxon>Bacteria</taxon>
        <taxon>Pseudomonadati</taxon>
        <taxon>Pseudomonadota</taxon>
        <taxon>Alphaproteobacteria</taxon>
        <taxon>Caulobacterales</taxon>
        <taxon>Caulobacterales incertae sedis</taxon>
        <taxon>Candidatus Phycosocius</taxon>
    </lineage>
</organism>
<name>A0A2P2E8P0_9PROT</name>
<comment type="caution">
    <text evidence="8">The sequence shown here is derived from an EMBL/GenBank/DDBJ whole genome shotgun (WGS) entry which is preliminary data.</text>
</comment>
<dbReference type="Pfam" id="PF00460">
    <property type="entry name" value="Flg_bb_rod"/>
    <property type="match status" value="1"/>
</dbReference>
<evidence type="ECO:0000259" key="5">
    <source>
        <dbReference type="Pfam" id="PF00460"/>
    </source>
</evidence>
<dbReference type="AlphaFoldDB" id="A0A2P2E8P0"/>
<dbReference type="PROSITE" id="PS00588">
    <property type="entry name" value="FLAGELLA_BB_ROD"/>
    <property type="match status" value="1"/>
</dbReference>
<dbReference type="InterPro" id="IPR037925">
    <property type="entry name" value="FlgE/F/G-like"/>
</dbReference>
<feature type="domain" description="Flagellar hook protein FlgE/F/G-like D1" evidence="7">
    <location>
        <begin position="87"/>
        <end position="150"/>
    </location>
</feature>
<dbReference type="InterPro" id="IPR001444">
    <property type="entry name" value="Flag_bb_rod_N"/>
</dbReference>
<keyword evidence="3 4" id="KW-0975">Bacterial flagellum</keyword>
<keyword evidence="8" id="KW-0969">Cilium</keyword>
<evidence type="ECO:0000256" key="1">
    <source>
        <dbReference type="ARBA" id="ARBA00004117"/>
    </source>
</evidence>
<reference evidence="8" key="1">
    <citation type="journal article" date="2018" name="Genome Announc.">
        <title>Draft Genome Sequence of "Candidatus Phycosocius bacilliformis," an Alphaproteobacterial Ectosymbiont of the Hydrocarbon-Producing Green Alga Botryococcus braunii.</title>
        <authorList>
            <person name="Tanabe Y."/>
            <person name="Yamaguchi H."/>
            <person name="Watanabe M.M."/>
        </authorList>
    </citation>
    <scope>NUCLEOTIDE SEQUENCE [LARGE SCALE GENOMIC DNA]</scope>
    <source>
        <strain evidence="8">BOTRYCO-2</strain>
    </source>
</reference>
<dbReference type="Pfam" id="PF22692">
    <property type="entry name" value="LlgE_F_G_D1"/>
    <property type="match status" value="1"/>
</dbReference>
<dbReference type="Pfam" id="PF06429">
    <property type="entry name" value="Flg_bbr_C"/>
    <property type="match status" value="1"/>
</dbReference>
<comment type="subunit">
    <text evidence="4">The basal body constitutes a major portion of the flagellar organelle and consists of five rings (E,L,P,S, and M) mounted on a central rod. The rod consists of about 26 subunits of FlgG in the distal portion, and FlgB, FlgC and FlgF are thought to build up the proximal portion of the rod with about 6 subunits each.</text>
</comment>
<dbReference type="InterPro" id="IPR020013">
    <property type="entry name" value="Flagellar_FlgE/F/G"/>
</dbReference>
<dbReference type="EMBL" id="BFBR01000003">
    <property type="protein sequence ID" value="GBF57440.1"/>
    <property type="molecule type" value="Genomic_DNA"/>
</dbReference>
<evidence type="ECO:0000256" key="3">
    <source>
        <dbReference type="ARBA" id="ARBA00023143"/>
    </source>
</evidence>